<dbReference type="SMART" id="SM00053">
    <property type="entry name" value="DYNc"/>
    <property type="match status" value="1"/>
</dbReference>
<dbReference type="PRINTS" id="PR00195">
    <property type="entry name" value="DYNAMIN"/>
</dbReference>
<organism evidence="4">
    <name type="scientific">Dunaliella tertiolecta</name>
    <name type="common">Green alga</name>
    <dbReference type="NCBI Taxonomy" id="3047"/>
    <lineage>
        <taxon>Eukaryota</taxon>
        <taxon>Viridiplantae</taxon>
        <taxon>Chlorophyta</taxon>
        <taxon>core chlorophytes</taxon>
        <taxon>Chlorophyceae</taxon>
        <taxon>CS clade</taxon>
        <taxon>Chlamydomonadales</taxon>
        <taxon>Dunaliellaceae</taxon>
        <taxon>Dunaliella</taxon>
    </lineage>
</organism>
<gene>
    <name evidence="4" type="ORF">DTER00134_LOCUS4971</name>
</gene>
<dbReference type="InterPro" id="IPR001401">
    <property type="entry name" value="Dynamin_GTPase"/>
</dbReference>
<dbReference type="GO" id="GO:0005525">
    <property type="term" value="F:GTP binding"/>
    <property type="evidence" value="ECO:0007669"/>
    <property type="project" value="InterPro"/>
</dbReference>
<dbReference type="SUPFAM" id="SSF52540">
    <property type="entry name" value="P-loop containing nucleoside triphosphate hydrolases"/>
    <property type="match status" value="1"/>
</dbReference>
<dbReference type="PROSITE" id="PS51388">
    <property type="entry name" value="GED"/>
    <property type="match status" value="1"/>
</dbReference>
<protein>
    <recommendedName>
        <fullName evidence="3">GED domain-containing protein</fullName>
    </recommendedName>
</protein>
<dbReference type="EMBL" id="HBIP01009046">
    <property type="protein sequence ID" value="CAE0489900.1"/>
    <property type="molecule type" value="Transcribed_RNA"/>
</dbReference>
<dbReference type="InterPro" id="IPR027417">
    <property type="entry name" value="P-loop_NTPase"/>
</dbReference>
<dbReference type="GO" id="GO:0003924">
    <property type="term" value="F:GTPase activity"/>
    <property type="evidence" value="ECO:0007669"/>
    <property type="project" value="InterPro"/>
</dbReference>
<dbReference type="InterPro" id="IPR020850">
    <property type="entry name" value="GED_dom"/>
</dbReference>
<dbReference type="Gene3D" id="1.20.120.1240">
    <property type="entry name" value="Dynamin, middle domain"/>
    <property type="match status" value="1"/>
</dbReference>
<evidence type="ECO:0000313" key="4">
    <source>
        <dbReference type="EMBL" id="CAE0489900.1"/>
    </source>
</evidence>
<proteinExistence type="predicted"/>
<dbReference type="GO" id="GO:0005737">
    <property type="term" value="C:cytoplasm"/>
    <property type="evidence" value="ECO:0007669"/>
    <property type="project" value="TreeGrafter"/>
</dbReference>
<dbReference type="GO" id="GO:0016020">
    <property type="term" value="C:membrane"/>
    <property type="evidence" value="ECO:0007669"/>
    <property type="project" value="TreeGrafter"/>
</dbReference>
<sequence length="691" mass="78503">MEVMLIASDRWSCTVRIRREYDDDKGDKHDQVKEETFGKVLANPEDVELAIRRAQKAVLNPGKPAKDFLTYNFDSKEEAASNELQFSRNLVVLEVRGMPYNLTLIDLPGIINSTENEDDTHLIQLIRKVVKSYISKPHTIIVAAISCKNDIDNQTVFALANEVKEGKQRTLGVLTKVDQIEEGCHDGWLGVMQGEKFPLELGYYMVRNSTKVELDEHIGAEEATWREKTFFEESTALQPLRDNKNLSQRLGVPSLIKMLSDILVQKVKQQLPDMKQSVDEQLKKTRTELAELPPVVQEKERADVLQQALRSLDRDAKLLLNAQGCLSSKHFVQRWHAIYEGMARRVFSTRPRFILLDADASGMVEASYGDSKDFDGDDEEGSFPAKLTLGQVKDIVAKERSYELPKFTPYTALQSVIQHFQGMWNEHAFQCLDKSAELLKTELNIIIVKHFGRFRDSHLESIVRLCMEDVVDQQYSEARKQITLLIEMESTERQPPFTLNRHYFEESHCRILERMKAEMCKYQMRGVDQQVLRQDVANALAALARIPGFQGMTQDQLLALKPCNPDVGEELPIMAATMAYFKVSSKRYVDYVALSITRLLYVRVAESIEGHVDRYLKRLSAEAAAGKRESANPLLLMKDGQADAGASRQWQDSEVVLSLVADDPKIAKQRGSLQAKLESLQATRSVLSRFA</sequence>
<keyword evidence="2" id="KW-0342">GTP-binding</keyword>
<accession>A0A7S3VKN8</accession>
<dbReference type="Pfam" id="PF00350">
    <property type="entry name" value="Dynamin_N"/>
    <property type="match status" value="1"/>
</dbReference>
<keyword evidence="1" id="KW-0547">Nucleotide-binding</keyword>
<evidence type="ECO:0000256" key="1">
    <source>
        <dbReference type="ARBA" id="ARBA00022741"/>
    </source>
</evidence>
<dbReference type="PANTHER" id="PTHR11566:SF21">
    <property type="entry name" value="DYNAMIN RELATED PROTEIN 1, ISOFORM A"/>
    <property type="match status" value="1"/>
</dbReference>
<name>A0A7S3VKN8_DUNTE</name>
<reference evidence="4" key="1">
    <citation type="submission" date="2021-01" db="EMBL/GenBank/DDBJ databases">
        <authorList>
            <person name="Corre E."/>
            <person name="Pelletier E."/>
            <person name="Niang G."/>
            <person name="Scheremetjew M."/>
            <person name="Finn R."/>
            <person name="Kale V."/>
            <person name="Holt S."/>
            <person name="Cochrane G."/>
            <person name="Meng A."/>
            <person name="Brown T."/>
            <person name="Cohen L."/>
        </authorList>
    </citation>
    <scope>NUCLEOTIDE SEQUENCE</scope>
    <source>
        <strain evidence="4">CCMP1320</strain>
    </source>
</reference>
<dbReference type="Pfam" id="PF01031">
    <property type="entry name" value="Dynamin_M"/>
    <property type="match status" value="1"/>
</dbReference>
<dbReference type="GO" id="GO:0005874">
    <property type="term" value="C:microtubule"/>
    <property type="evidence" value="ECO:0007669"/>
    <property type="project" value="TreeGrafter"/>
</dbReference>
<dbReference type="InterPro" id="IPR045063">
    <property type="entry name" value="Dynamin_N"/>
</dbReference>
<evidence type="ECO:0000259" key="3">
    <source>
        <dbReference type="PROSITE" id="PS51388"/>
    </source>
</evidence>
<evidence type="ECO:0000256" key="2">
    <source>
        <dbReference type="ARBA" id="ARBA00023134"/>
    </source>
</evidence>
<feature type="domain" description="GED" evidence="3">
    <location>
        <begin position="570"/>
        <end position="691"/>
    </location>
</feature>
<dbReference type="InterPro" id="IPR022812">
    <property type="entry name" value="Dynamin"/>
</dbReference>
<dbReference type="GO" id="GO:0008017">
    <property type="term" value="F:microtubule binding"/>
    <property type="evidence" value="ECO:0007669"/>
    <property type="project" value="TreeGrafter"/>
</dbReference>
<dbReference type="Gene3D" id="3.40.50.300">
    <property type="entry name" value="P-loop containing nucleotide triphosphate hydrolases"/>
    <property type="match status" value="1"/>
</dbReference>
<dbReference type="PANTHER" id="PTHR11566">
    <property type="entry name" value="DYNAMIN"/>
    <property type="match status" value="1"/>
</dbReference>
<dbReference type="InterPro" id="IPR000375">
    <property type="entry name" value="Dynamin_stalk"/>
</dbReference>
<dbReference type="AlphaFoldDB" id="A0A7S3VKN8"/>